<keyword evidence="2" id="KW-0472">Membrane</keyword>
<keyword evidence="2" id="KW-1133">Transmembrane helix</keyword>
<protein>
    <recommendedName>
        <fullName evidence="5">Phage shock protein PspC N-terminal domain-containing protein</fullName>
    </recommendedName>
</protein>
<feature type="transmembrane region" description="Helical" evidence="2">
    <location>
        <begin position="77"/>
        <end position="99"/>
    </location>
</feature>
<comment type="caution">
    <text evidence="3">The sequence shown here is derived from an EMBL/GenBank/DDBJ whole genome shotgun (WGS) entry which is preliminary data.</text>
</comment>
<dbReference type="Proteomes" id="UP001144280">
    <property type="component" value="Unassembled WGS sequence"/>
</dbReference>
<name>A0ABQ5R3E1_9ACTN</name>
<reference evidence="3" key="1">
    <citation type="submission" date="2022-12" db="EMBL/GenBank/DDBJ databases">
        <title>New Phytohabitans aurantiacus sp. RD004123 nov., an actinomycete isolated from soil.</title>
        <authorList>
            <person name="Triningsih D.W."/>
            <person name="Harunari E."/>
            <person name="Igarashi Y."/>
        </authorList>
    </citation>
    <scope>NUCLEOTIDE SEQUENCE</scope>
    <source>
        <strain evidence="3">RD004123</strain>
    </source>
</reference>
<evidence type="ECO:0008006" key="5">
    <source>
        <dbReference type="Google" id="ProtNLM"/>
    </source>
</evidence>
<evidence type="ECO:0000313" key="3">
    <source>
        <dbReference type="EMBL" id="GLI01309.1"/>
    </source>
</evidence>
<evidence type="ECO:0000313" key="4">
    <source>
        <dbReference type="Proteomes" id="UP001144280"/>
    </source>
</evidence>
<organism evidence="3 4">
    <name type="scientific">Phytohabitans aurantiacus</name>
    <dbReference type="NCBI Taxonomy" id="3016789"/>
    <lineage>
        <taxon>Bacteria</taxon>
        <taxon>Bacillati</taxon>
        <taxon>Actinomycetota</taxon>
        <taxon>Actinomycetes</taxon>
        <taxon>Micromonosporales</taxon>
        <taxon>Micromonosporaceae</taxon>
    </lineage>
</organism>
<evidence type="ECO:0000256" key="1">
    <source>
        <dbReference type="SAM" id="MobiDB-lite"/>
    </source>
</evidence>
<evidence type="ECO:0000256" key="2">
    <source>
        <dbReference type="SAM" id="Phobius"/>
    </source>
</evidence>
<proteinExistence type="predicted"/>
<dbReference type="EMBL" id="BSDI01000042">
    <property type="protein sequence ID" value="GLI01309.1"/>
    <property type="molecule type" value="Genomic_DNA"/>
</dbReference>
<keyword evidence="4" id="KW-1185">Reference proteome</keyword>
<accession>A0ABQ5R3E1</accession>
<gene>
    <name evidence="3" type="ORF">Pa4123_65850</name>
</gene>
<feature type="region of interest" description="Disordered" evidence="1">
    <location>
        <begin position="1"/>
        <end position="48"/>
    </location>
</feature>
<feature type="compositionally biased region" description="Basic and acidic residues" evidence="1">
    <location>
        <begin position="1"/>
        <end position="20"/>
    </location>
</feature>
<sequence length="103" mass="11326">MDGDCDHGGVGDDPDRERYRRLPPRVHPTGTEHDVTPPSPPPEDKYSNPLTFEGGIQGYSAIADYLTTTPRNSPRRVMLRVIFGVSTLAAALYVAYQLIDAVL</sequence>
<keyword evidence="2" id="KW-0812">Transmembrane</keyword>